<sequence length="258" mass="27637">MSASGLRFASLGSGSKGNGTLVEAGGTRLLIDCGFQLRETEARLERLGIEAASLAGILVTHEHGDHLGGVGRLARRYGLTVYLTTGTSLAWKDSQVEAVQIINPHQGFSIGAIEVQPYPVPHDAREPCQYVLNHAGLKLGILSDAGHVTAHMREVLSGCDALMLECNHDLHSLSSGPYPYSLKQRVGGSRGHLNNAQSADLLRSIDCSRLQHLVLTHLSETNNTPELALAAACEALQRSADWIVCAEQEGGLGWRALY</sequence>
<evidence type="ECO:0000256" key="4">
    <source>
        <dbReference type="ARBA" id="ARBA00022833"/>
    </source>
</evidence>
<dbReference type="PROSITE" id="PS00743">
    <property type="entry name" value="BETA_LACTAMASE_B_1"/>
    <property type="match status" value="1"/>
</dbReference>
<dbReference type="PANTHER" id="PTHR47619">
    <property type="entry name" value="METALLO-HYDROLASE YYCJ-RELATED"/>
    <property type="match status" value="1"/>
</dbReference>
<evidence type="ECO:0000256" key="2">
    <source>
        <dbReference type="ARBA" id="ARBA00022723"/>
    </source>
</evidence>
<evidence type="ECO:0000313" key="7">
    <source>
        <dbReference type="Proteomes" id="UP000003704"/>
    </source>
</evidence>
<evidence type="ECO:0000256" key="3">
    <source>
        <dbReference type="ARBA" id="ARBA00022801"/>
    </source>
</evidence>
<evidence type="ECO:0000256" key="1">
    <source>
        <dbReference type="ARBA" id="ARBA00001947"/>
    </source>
</evidence>
<organism evidence="6 7">
    <name type="scientific">Hydrocarboniphaga effusa AP103</name>
    <dbReference type="NCBI Taxonomy" id="1172194"/>
    <lineage>
        <taxon>Bacteria</taxon>
        <taxon>Pseudomonadati</taxon>
        <taxon>Pseudomonadota</taxon>
        <taxon>Gammaproteobacteria</taxon>
        <taxon>Nevskiales</taxon>
        <taxon>Nevskiaceae</taxon>
        <taxon>Hydrocarboniphaga</taxon>
    </lineage>
</organism>
<dbReference type="InterPro" id="IPR001279">
    <property type="entry name" value="Metallo-B-lactamas"/>
</dbReference>
<dbReference type="InterPro" id="IPR036866">
    <property type="entry name" value="RibonucZ/Hydroxyglut_hydro"/>
</dbReference>
<dbReference type="Gene3D" id="3.60.15.10">
    <property type="entry name" value="Ribonuclease Z/Hydroxyacylglutathione hydrolase-like"/>
    <property type="match status" value="1"/>
</dbReference>
<dbReference type="STRING" id="1172194.WQQ_28290"/>
<keyword evidence="7" id="KW-1185">Reference proteome</keyword>
<dbReference type="GO" id="GO:0017001">
    <property type="term" value="P:antibiotic catabolic process"/>
    <property type="evidence" value="ECO:0007669"/>
    <property type="project" value="InterPro"/>
</dbReference>
<feature type="domain" description="Metallo-beta-lactamase" evidence="5">
    <location>
        <begin position="16"/>
        <end position="190"/>
    </location>
</feature>
<dbReference type="PANTHER" id="PTHR47619:SF1">
    <property type="entry name" value="EXODEOXYRIBONUCLEASE WALJ"/>
    <property type="match status" value="1"/>
</dbReference>
<dbReference type="EMBL" id="AKGD01000002">
    <property type="protein sequence ID" value="EIT69247.1"/>
    <property type="molecule type" value="Genomic_DNA"/>
</dbReference>
<dbReference type="InterPro" id="IPR052533">
    <property type="entry name" value="WalJ/YycJ-like"/>
</dbReference>
<dbReference type="PATRIC" id="fig|1172194.4.peg.2738"/>
<proteinExistence type="predicted"/>
<reference evidence="6 7" key="1">
    <citation type="journal article" date="2012" name="J. Bacteriol.">
        <title>Genome Sequence of n-Alkane-Degrading Hydrocarboniphaga effusa Strain AP103T (ATCC BAA-332T).</title>
        <authorList>
            <person name="Chang H.K."/>
            <person name="Zylstra G.J."/>
            <person name="Chae J.C."/>
        </authorList>
    </citation>
    <scope>NUCLEOTIDE SEQUENCE [LARGE SCALE GENOMIC DNA]</scope>
    <source>
        <strain evidence="6 7">AP103</strain>
    </source>
</reference>
<keyword evidence="3" id="KW-0378">Hydrolase</keyword>
<evidence type="ECO:0000313" key="6">
    <source>
        <dbReference type="EMBL" id="EIT69247.1"/>
    </source>
</evidence>
<dbReference type="AlphaFoldDB" id="I7ZC45"/>
<evidence type="ECO:0000259" key="5">
    <source>
        <dbReference type="SMART" id="SM00849"/>
    </source>
</evidence>
<comment type="cofactor">
    <cofactor evidence="1">
        <name>Zn(2+)</name>
        <dbReference type="ChEBI" id="CHEBI:29105"/>
    </cofactor>
</comment>
<keyword evidence="2" id="KW-0479">Metal-binding</keyword>
<dbReference type="InterPro" id="IPR001018">
    <property type="entry name" value="Beta-lactamase_class-B_CS"/>
</dbReference>
<dbReference type="GO" id="GO:0008270">
    <property type="term" value="F:zinc ion binding"/>
    <property type="evidence" value="ECO:0007669"/>
    <property type="project" value="InterPro"/>
</dbReference>
<dbReference type="Pfam" id="PF12706">
    <property type="entry name" value="Lactamase_B_2"/>
    <property type="match status" value="1"/>
</dbReference>
<gene>
    <name evidence="6" type="ORF">WQQ_28290</name>
</gene>
<dbReference type="RefSeq" id="WP_007185770.1">
    <property type="nucleotide sequence ID" value="NZ_AKGD01000002.1"/>
</dbReference>
<accession>I7ZC45</accession>
<dbReference type="SMART" id="SM00849">
    <property type="entry name" value="Lactamase_B"/>
    <property type="match status" value="1"/>
</dbReference>
<dbReference type="GO" id="GO:0008800">
    <property type="term" value="F:beta-lactamase activity"/>
    <property type="evidence" value="ECO:0007669"/>
    <property type="project" value="InterPro"/>
</dbReference>
<dbReference type="Proteomes" id="UP000003704">
    <property type="component" value="Unassembled WGS sequence"/>
</dbReference>
<name>I7ZC45_9GAMM</name>
<dbReference type="SUPFAM" id="SSF56281">
    <property type="entry name" value="Metallo-hydrolase/oxidoreductase"/>
    <property type="match status" value="1"/>
</dbReference>
<protein>
    <submittedName>
        <fullName evidence="6">Beta-lactamase domain protein</fullName>
    </submittedName>
</protein>
<comment type="caution">
    <text evidence="6">The sequence shown here is derived from an EMBL/GenBank/DDBJ whole genome shotgun (WGS) entry which is preliminary data.</text>
</comment>
<keyword evidence="4" id="KW-0862">Zinc</keyword>